<reference evidence="2 3" key="1">
    <citation type="submission" date="2020-08" db="EMBL/GenBank/DDBJ databases">
        <title>Genomic Encyclopedia of Type Strains, Phase IV (KMG-IV): sequencing the most valuable type-strain genomes for metagenomic binning, comparative biology and taxonomic classification.</title>
        <authorList>
            <person name="Goeker M."/>
        </authorList>
    </citation>
    <scope>NUCLEOTIDE SEQUENCE [LARGE SCALE GENOMIC DNA]</scope>
    <source>
        <strain evidence="2 3">DSM 29853</strain>
    </source>
</reference>
<evidence type="ECO:0000256" key="1">
    <source>
        <dbReference type="ARBA" id="ARBA00022649"/>
    </source>
</evidence>
<dbReference type="Pfam" id="PF05016">
    <property type="entry name" value="ParE_toxin"/>
    <property type="match status" value="1"/>
</dbReference>
<comment type="caution">
    <text evidence="2">The sequence shown here is derived from an EMBL/GenBank/DDBJ whole genome shotgun (WGS) entry which is preliminary data.</text>
</comment>
<keyword evidence="1" id="KW-1277">Toxin-antitoxin system</keyword>
<dbReference type="Proteomes" id="UP000528286">
    <property type="component" value="Unassembled WGS sequence"/>
</dbReference>
<dbReference type="InterPro" id="IPR035093">
    <property type="entry name" value="RelE/ParE_toxin_dom_sf"/>
</dbReference>
<name>A0A7W6J600_9HYPH</name>
<protein>
    <submittedName>
        <fullName evidence="2">Plasmid stabilization system protein ParE</fullName>
    </submittedName>
</protein>
<proteinExistence type="predicted"/>
<dbReference type="Gene3D" id="3.30.2310.20">
    <property type="entry name" value="RelE-like"/>
    <property type="match status" value="1"/>
</dbReference>
<dbReference type="EMBL" id="JACIEZ010000003">
    <property type="protein sequence ID" value="MBB4064536.1"/>
    <property type="molecule type" value="Genomic_DNA"/>
</dbReference>
<keyword evidence="3" id="KW-1185">Reference proteome</keyword>
<accession>A0A7W6J600</accession>
<dbReference type="AlphaFoldDB" id="A0A7W6J600"/>
<sequence length="64" mass="7146">MLEVMPRARRDIARLSHHIAKTNPLAAAMLVDQITAKMKWIADVDFTGVPRHELGPGIRAFTLP</sequence>
<evidence type="ECO:0000313" key="3">
    <source>
        <dbReference type="Proteomes" id="UP000528286"/>
    </source>
</evidence>
<dbReference type="InterPro" id="IPR007712">
    <property type="entry name" value="RelE/ParE_toxin"/>
</dbReference>
<organism evidence="2 3">
    <name type="scientific">Gellertiella hungarica</name>
    <dbReference type="NCBI Taxonomy" id="1572859"/>
    <lineage>
        <taxon>Bacteria</taxon>
        <taxon>Pseudomonadati</taxon>
        <taxon>Pseudomonadota</taxon>
        <taxon>Alphaproteobacteria</taxon>
        <taxon>Hyphomicrobiales</taxon>
        <taxon>Rhizobiaceae</taxon>
        <taxon>Gellertiella</taxon>
    </lineage>
</organism>
<evidence type="ECO:0000313" key="2">
    <source>
        <dbReference type="EMBL" id="MBB4064536.1"/>
    </source>
</evidence>
<gene>
    <name evidence="2" type="ORF">GGR23_001723</name>
</gene>